<keyword evidence="3 5" id="KW-1133">Transmembrane helix</keyword>
<dbReference type="RefSeq" id="WP_214622470.1">
    <property type="nucleotide sequence ID" value="NZ_JAHGAW010000004.1"/>
</dbReference>
<dbReference type="Proteomes" id="UP001138757">
    <property type="component" value="Unassembled WGS sequence"/>
</dbReference>
<comment type="caution">
    <text evidence="7">The sequence shown here is derived from an EMBL/GenBank/DDBJ whole genome shotgun (WGS) entry which is preliminary data.</text>
</comment>
<feature type="transmembrane region" description="Helical" evidence="5">
    <location>
        <begin position="252"/>
        <end position="279"/>
    </location>
</feature>
<evidence type="ECO:0000259" key="6">
    <source>
        <dbReference type="Pfam" id="PF12698"/>
    </source>
</evidence>
<keyword evidence="4 5" id="KW-0472">Membrane</keyword>
<protein>
    <submittedName>
        <fullName evidence="7">ABC transporter permease</fullName>
    </submittedName>
</protein>
<evidence type="ECO:0000256" key="5">
    <source>
        <dbReference type="SAM" id="Phobius"/>
    </source>
</evidence>
<accession>A0A9X1IQK9</accession>
<evidence type="ECO:0000313" key="7">
    <source>
        <dbReference type="EMBL" id="MBT2186719.1"/>
    </source>
</evidence>
<dbReference type="Pfam" id="PF12698">
    <property type="entry name" value="ABC2_membrane_3"/>
    <property type="match status" value="1"/>
</dbReference>
<evidence type="ECO:0000313" key="8">
    <source>
        <dbReference type="Proteomes" id="UP001138757"/>
    </source>
</evidence>
<dbReference type="AlphaFoldDB" id="A0A9X1IQK9"/>
<proteinExistence type="predicted"/>
<keyword evidence="8" id="KW-1185">Reference proteome</keyword>
<sequence>MTEGMNEIVRGALVIARRDFNALIRSRAFIFFLITPVIMLGIALAAGNVGSHMAKPDLARTIAVAMPDGDVARLIAAQRRLKAIVPDFPMLETGRAESASGDLLLAGSLRSPVLHADAQDAQALGDEVRLLVDTARQSEDAVAAPLAIRLKPARPHPAAPVDRSATAQLGQMCLFLATMLLAGMVLSNLVEEKANKIIEILTASIPMEAIFLGKLFAMLGMALIAIAVWTALGGAIALLAGSALPAVPAPAVGWPLFVALGFVYFSSAYLLLGSLYLGIGAMAATVRDVQTLSMPVSMGQVGIFLFANYATARPGTLIEGVACLFPFSSPFALMARAAQFPALWPHLVLLLWQALCTWLIIRAGTAMFRRNVMKSRGMGRRAGGRRGRVQPS</sequence>
<evidence type="ECO:0000256" key="3">
    <source>
        <dbReference type="ARBA" id="ARBA00022989"/>
    </source>
</evidence>
<keyword evidence="2 5" id="KW-0812">Transmembrane</keyword>
<dbReference type="GO" id="GO:0016020">
    <property type="term" value="C:membrane"/>
    <property type="evidence" value="ECO:0007669"/>
    <property type="project" value="UniProtKB-SubCell"/>
</dbReference>
<dbReference type="GO" id="GO:0140359">
    <property type="term" value="F:ABC-type transporter activity"/>
    <property type="evidence" value="ECO:0007669"/>
    <property type="project" value="InterPro"/>
</dbReference>
<reference evidence="7" key="1">
    <citation type="submission" date="2021-05" db="EMBL/GenBank/DDBJ databases">
        <title>Genome of Sphingobium sp. strain.</title>
        <authorList>
            <person name="Fan R."/>
        </authorList>
    </citation>
    <scope>NUCLEOTIDE SEQUENCE</scope>
    <source>
        <strain evidence="7">H33</strain>
    </source>
</reference>
<feature type="transmembrane region" description="Helical" evidence="5">
    <location>
        <begin position="211"/>
        <end position="240"/>
    </location>
</feature>
<evidence type="ECO:0000256" key="1">
    <source>
        <dbReference type="ARBA" id="ARBA00004141"/>
    </source>
</evidence>
<feature type="domain" description="ABC-2 type transporter transmembrane" evidence="6">
    <location>
        <begin position="144"/>
        <end position="360"/>
    </location>
</feature>
<name>A0A9X1IQK9_9SPHN</name>
<organism evidence="7 8">
    <name type="scientific">Sphingobium nicotianae</name>
    <dbReference type="NCBI Taxonomy" id="2782607"/>
    <lineage>
        <taxon>Bacteria</taxon>
        <taxon>Pseudomonadati</taxon>
        <taxon>Pseudomonadota</taxon>
        <taxon>Alphaproteobacteria</taxon>
        <taxon>Sphingomonadales</taxon>
        <taxon>Sphingomonadaceae</taxon>
        <taxon>Sphingobium</taxon>
    </lineage>
</organism>
<evidence type="ECO:0000256" key="4">
    <source>
        <dbReference type="ARBA" id="ARBA00023136"/>
    </source>
</evidence>
<evidence type="ECO:0000256" key="2">
    <source>
        <dbReference type="ARBA" id="ARBA00022692"/>
    </source>
</evidence>
<feature type="transmembrane region" description="Helical" evidence="5">
    <location>
        <begin position="169"/>
        <end position="190"/>
    </location>
</feature>
<feature type="transmembrane region" description="Helical" evidence="5">
    <location>
        <begin position="28"/>
        <end position="47"/>
    </location>
</feature>
<gene>
    <name evidence="7" type="ORF">KK488_07125</name>
</gene>
<feature type="transmembrane region" description="Helical" evidence="5">
    <location>
        <begin position="343"/>
        <end position="361"/>
    </location>
</feature>
<comment type="subcellular location">
    <subcellularLocation>
        <location evidence="1">Membrane</location>
        <topology evidence="1">Multi-pass membrane protein</topology>
    </subcellularLocation>
</comment>
<dbReference type="InterPro" id="IPR013525">
    <property type="entry name" value="ABC2_TM"/>
</dbReference>
<dbReference type="EMBL" id="JAHGAW010000004">
    <property type="protein sequence ID" value="MBT2186719.1"/>
    <property type="molecule type" value="Genomic_DNA"/>
</dbReference>